<reference evidence="1" key="1">
    <citation type="submission" date="2025-08" db="UniProtKB">
        <authorList>
            <consortium name="Ensembl"/>
        </authorList>
    </citation>
    <scope>IDENTIFICATION</scope>
</reference>
<organism evidence="1 2">
    <name type="scientific">Fundulus heteroclitus</name>
    <name type="common">Killifish</name>
    <name type="synonym">Mummichog</name>
    <dbReference type="NCBI Taxonomy" id="8078"/>
    <lineage>
        <taxon>Eukaryota</taxon>
        <taxon>Metazoa</taxon>
        <taxon>Chordata</taxon>
        <taxon>Craniata</taxon>
        <taxon>Vertebrata</taxon>
        <taxon>Euteleostomi</taxon>
        <taxon>Actinopterygii</taxon>
        <taxon>Neopterygii</taxon>
        <taxon>Teleostei</taxon>
        <taxon>Neoteleostei</taxon>
        <taxon>Acanthomorphata</taxon>
        <taxon>Ovalentaria</taxon>
        <taxon>Atherinomorphae</taxon>
        <taxon>Cyprinodontiformes</taxon>
        <taxon>Fundulidae</taxon>
        <taxon>Fundulus</taxon>
    </lineage>
</organism>
<reference evidence="1" key="2">
    <citation type="submission" date="2025-09" db="UniProtKB">
        <authorList>
            <consortium name="Ensembl"/>
        </authorList>
    </citation>
    <scope>IDENTIFICATION</scope>
</reference>
<sequence length="82" mass="9276">EEDGRTDGPLNGWQLERKIKVASRNEKVPPKPQQIKSIRPPGGSLTLLTLPTCFFGLNRNILELLSQCLLEADEEFEERAKD</sequence>
<accession>A0A3Q2P0U3</accession>
<evidence type="ECO:0000313" key="1">
    <source>
        <dbReference type="Ensembl" id="ENSFHEP00000005554.1"/>
    </source>
</evidence>
<evidence type="ECO:0000313" key="2">
    <source>
        <dbReference type="Proteomes" id="UP000265000"/>
    </source>
</evidence>
<dbReference type="Ensembl" id="ENSFHET00000006977.1">
    <property type="protein sequence ID" value="ENSFHEP00000005554.1"/>
    <property type="gene ID" value="ENSFHEG00000006520.1"/>
</dbReference>
<protein>
    <submittedName>
        <fullName evidence="1">Uncharacterized protein</fullName>
    </submittedName>
</protein>
<name>A0A3Q2P0U3_FUNHE</name>
<dbReference type="Proteomes" id="UP000265000">
    <property type="component" value="Unplaced"/>
</dbReference>
<proteinExistence type="predicted"/>
<keyword evidence="2" id="KW-1185">Reference proteome</keyword>
<dbReference type="AlphaFoldDB" id="A0A3Q2P0U3"/>